<dbReference type="Proteomes" id="UP000295705">
    <property type="component" value="Unassembled WGS sequence"/>
</dbReference>
<proteinExistence type="predicted"/>
<gene>
    <name evidence="1" type="ORF">EV188_106236</name>
</gene>
<reference evidence="1 2" key="1">
    <citation type="submission" date="2019-03" db="EMBL/GenBank/DDBJ databases">
        <title>Genomic Encyclopedia of Type Strains, Phase IV (KMG-IV): sequencing the most valuable type-strain genomes for metagenomic binning, comparative biology and taxonomic classification.</title>
        <authorList>
            <person name="Goeker M."/>
        </authorList>
    </citation>
    <scope>NUCLEOTIDE SEQUENCE [LARGE SCALE GENOMIC DNA]</scope>
    <source>
        <strain evidence="1 2">DSM 45775</strain>
    </source>
</reference>
<sequence>MTSDPSPGFLGFTSAGVIAIHADWPAYPLEHGVPILLRSLACFPEGTMFDVCDDIDRCLLLAPSEGEGSANWPISEKRMYVALWHEDLLAAADAGFLAGVERISERDYEERRLDSLRADVTGSLTEEAIRRLDDRDPLDLLGYIVDGKFIPSRVRERHEERFALEEDEDDWWERSREFPGFPGSGLRLTTSGWDRVGEIWTEELILPSLREDRLRLLLGHRYYDTVLRELCVMLEATMKDRLGSRRIGWKLVEEFVERLRESRNYRESWIRTMRTELRTMFAFVRNEFAHNVLDLEPRRAMANIGRAADLVGMVVGVSLDPQDRS</sequence>
<accession>A0A4V3D913</accession>
<evidence type="ECO:0000313" key="1">
    <source>
        <dbReference type="EMBL" id="TDQ54089.1"/>
    </source>
</evidence>
<name>A0A4V3D913_9PSEU</name>
<dbReference type="EMBL" id="SNYO01000006">
    <property type="protein sequence ID" value="TDQ54089.1"/>
    <property type="molecule type" value="Genomic_DNA"/>
</dbReference>
<dbReference type="AlphaFoldDB" id="A0A4V3D913"/>
<organism evidence="1 2">
    <name type="scientific">Actinomycetospora succinea</name>
    <dbReference type="NCBI Taxonomy" id="663603"/>
    <lineage>
        <taxon>Bacteria</taxon>
        <taxon>Bacillati</taxon>
        <taxon>Actinomycetota</taxon>
        <taxon>Actinomycetes</taxon>
        <taxon>Pseudonocardiales</taxon>
        <taxon>Pseudonocardiaceae</taxon>
        <taxon>Actinomycetospora</taxon>
    </lineage>
</organism>
<evidence type="ECO:0000313" key="2">
    <source>
        <dbReference type="Proteomes" id="UP000295705"/>
    </source>
</evidence>
<comment type="caution">
    <text evidence="1">The sequence shown here is derived from an EMBL/GenBank/DDBJ whole genome shotgun (WGS) entry which is preliminary data.</text>
</comment>
<keyword evidence="2" id="KW-1185">Reference proteome</keyword>
<protein>
    <submittedName>
        <fullName evidence="1">Uncharacterized protein</fullName>
    </submittedName>
</protein>